<name>A0A8T0NZW6_PANVG</name>
<feature type="region of interest" description="Disordered" evidence="1">
    <location>
        <begin position="1"/>
        <end position="38"/>
    </location>
</feature>
<evidence type="ECO:0000256" key="1">
    <source>
        <dbReference type="SAM" id="MobiDB-lite"/>
    </source>
</evidence>
<sequence length="79" mass="8684">MEKETQGRADRTNPASEAKGEGTEKNGNDNEGRSVTINVVDKNVWPSAETILSRPRLMGEADTPTNNSRCHIMSPKDNK</sequence>
<evidence type="ECO:0000313" key="2">
    <source>
        <dbReference type="EMBL" id="KAG2553532.1"/>
    </source>
</evidence>
<accession>A0A8T0NZW6</accession>
<reference evidence="2" key="1">
    <citation type="submission" date="2020-05" db="EMBL/GenBank/DDBJ databases">
        <title>WGS assembly of Panicum virgatum.</title>
        <authorList>
            <person name="Lovell J.T."/>
            <person name="Jenkins J."/>
            <person name="Shu S."/>
            <person name="Juenger T.E."/>
            <person name="Schmutz J."/>
        </authorList>
    </citation>
    <scope>NUCLEOTIDE SEQUENCE</scope>
    <source>
        <strain evidence="2">AP13</strain>
    </source>
</reference>
<keyword evidence="3" id="KW-1185">Reference proteome</keyword>
<organism evidence="2 3">
    <name type="scientific">Panicum virgatum</name>
    <name type="common">Blackwell switchgrass</name>
    <dbReference type="NCBI Taxonomy" id="38727"/>
    <lineage>
        <taxon>Eukaryota</taxon>
        <taxon>Viridiplantae</taxon>
        <taxon>Streptophyta</taxon>
        <taxon>Embryophyta</taxon>
        <taxon>Tracheophyta</taxon>
        <taxon>Spermatophyta</taxon>
        <taxon>Magnoliopsida</taxon>
        <taxon>Liliopsida</taxon>
        <taxon>Poales</taxon>
        <taxon>Poaceae</taxon>
        <taxon>PACMAD clade</taxon>
        <taxon>Panicoideae</taxon>
        <taxon>Panicodae</taxon>
        <taxon>Paniceae</taxon>
        <taxon>Panicinae</taxon>
        <taxon>Panicum</taxon>
        <taxon>Panicum sect. Hiantes</taxon>
    </lineage>
</organism>
<proteinExistence type="predicted"/>
<comment type="caution">
    <text evidence="2">The sequence shown here is derived from an EMBL/GenBank/DDBJ whole genome shotgun (WGS) entry which is preliminary data.</text>
</comment>
<feature type="compositionally biased region" description="Basic and acidic residues" evidence="1">
    <location>
        <begin position="1"/>
        <end position="11"/>
    </location>
</feature>
<dbReference type="Proteomes" id="UP000823388">
    <property type="component" value="Chromosome 9K"/>
</dbReference>
<evidence type="ECO:0000313" key="3">
    <source>
        <dbReference type="Proteomes" id="UP000823388"/>
    </source>
</evidence>
<feature type="compositionally biased region" description="Basic and acidic residues" evidence="1">
    <location>
        <begin position="18"/>
        <end position="32"/>
    </location>
</feature>
<dbReference type="EMBL" id="CM029053">
    <property type="protein sequence ID" value="KAG2553532.1"/>
    <property type="molecule type" value="Genomic_DNA"/>
</dbReference>
<feature type="region of interest" description="Disordered" evidence="1">
    <location>
        <begin position="55"/>
        <end position="79"/>
    </location>
</feature>
<dbReference type="AlphaFoldDB" id="A0A8T0NZW6"/>
<gene>
    <name evidence="2" type="ORF">PVAP13_9KG532100</name>
</gene>
<protein>
    <submittedName>
        <fullName evidence="2">Uncharacterized protein</fullName>
    </submittedName>
</protein>